<dbReference type="SUPFAM" id="SSF50978">
    <property type="entry name" value="WD40 repeat-like"/>
    <property type="match status" value="1"/>
</dbReference>
<dbReference type="AlphaFoldDB" id="A0A9P6K0L4"/>
<evidence type="ECO:0000313" key="1">
    <source>
        <dbReference type="EMBL" id="KAF9541272.1"/>
    </source>
</evidence>
<keyword evidence="2" id="KW-1185">Reference proteome</keyword>
<sequence length="242" mass="27873">MGYIKRTTVQTFRRELDRFWALTAHPELSLFAAGHDNGLIVFKLERERPSHSVHQNILFYIKDKCLRVHDYGNSQNTAVLAVRRTGLQFIPACALSYKPAGRAALVTSTVDGDTYKLYNLPKAMQERRTSLQRWQAWIRKLTITVATKSLDQTCLIRETIRIKSAAWDENIILIYSAHNHIKYAHPQSLNLAGQSIIAYLQKKGNPEIALHFMREDKTRFEEVLECDNLEVDLETAKVMDNE</sequence>
<gene>
    <name evidence="1" type="ORF">EC957_003287</name>
</gene>
<name>A0A9P6K0L4_9FUNG</name>
<dbReference type="Proteomes" id="UP000723463">
    <property type="component" value="Unassembled WGS sequence"/>
</dbReference>
<organism evidence="1 2">
    <name type="scientific">Mortierella hygrophila</name>
    <dbReference type="NCBI Taxonomy" id="979708"/>
    <lineage>
        <taxon>Eukaryota</taxon>
        <taxon>Fungi</taxon>
        <taxon>Fungi incertae sedis</taxon>
        <taxon>Mucoromycota</taxon>
        <taxon>Mortierellomycotina</taxon>
        <taxon>Mortierellomycetes</taxon>
        <taxon>Mortierellales</taxon>
        <taxon>Mortierellaceae</taxon>
        <taxon>Mortierella</taxon>
    </lineage>
</organism>
<dbReference type="InterPro" id="IPR036322">
    <property type="entry name" value="WD40_repeat_dom_sf"/>
</dbReference>
<dbReference type="Gene3D" id="1.25.40.470">
    <property type="match status" value="1"/>
</dbReference>
<proteinExistence type="predicted"/>
<dbReference type="EMBL" id="JAAAXW010000172">
    <property type="protein sequence ID" value="KAF9541272.1"/>
    <property type="molecule type" value="Genomic_DNA"/>
</dbReference>
<dbReference type="InterPro" id="IPR015943">
    <property type="entry name" value="WD40/YVTN_repeat-like_dom_sf"/>
</dbReference>
<comment type="caution">
    <text evidence="1">The sequence shown here is derived from an EMBL/GenBank/DDBJ whole genome shotgun (WGS) entry which is preliminary data.</text>
</comment>
<reference evidence="1" key="1">
    <citation type="journal article" date="2020" name="Fungal Divers.">
        <title>Resolving the Mortierellaceae phylogeny through synthesis of multi-gene phylogenetics and phylogenomics.</title>
        <authorList>
            <person name="Vandepol N."/>
            <person name="Liber J."/>
            <person name="Desiro A."/>
            <person name="Na H."/>
            <person name="Kennedy M."/>
            <person name="Barry K."/>
            <person name="Grigoriev I.V."/>
            <person name="Miller A.N."/>
            <person name="O'Donnell K."/>
            <person name="Stajich J.E."/>
            <person name="Bonito G."/>
        </authorList>
    </citation>
    <scope>NUCLEOTIDE SEQUENCE</scope>
    <source>
        <strain evidence="1">NRRL 2591</strain>
    </source>
</reference>
<dbReference type="Gene3D" id="2.130.10.10">
    <property type="entry name" value="YVTN repeat-like/Quinoprotein amine dehydrogenase"/>
    <property type="match status" value="1"/>
</dbReference>
<accession>A0A9P6K0L4</accession>
<protein>
    <submittedName>
        <fullName evidence="1">Uncharacterized protein</fullName>
    </submittedName>
</protein>
<evidence type="ECO:0000313" key="2">
    <source>
        <dbReference type="Proteomes" id="UP000723463"/>
    </source>
</evidence>